<dbReference type="CDD" id="cd01650">
    <property type="entry name" value="RT_nLTR_like"/>
    <property type="match status" value="1"/>
</dbReference>
<protein>
    <recommendedName>
        <fullName evidence="2">Reverse transcriptase domain-containing protein</fullName>
    </recommendedName>
</protein>
<reference evidence="3 4" key="1">
    <citation type="submission" date="2024-09" db="EMBL/GenBank/DDBJ databases">
        <title>Chromosome-scale assembly of Riccia sorocarpa.</title>
        <authorList>
            <person name="Paukszto L."/>
        </authorList>
    </citation>
    <scope>NUCLEOTIDE SEQUENCE [LARGE SCALE GENOMIC DNA]</scope>
    <source>
        <strain evidence="3">LP-2024</strain>
        <tissue evidence="3">Aerial parts of the thallus</tissue>
    </source>
</reference>
<dbReference type="EMBL" id="JBJQOH010000006">
    <property type="protein sequence ID" value="KAL3684415.1"/>
    <property type="molecule type" value="Genomic_DNA"/>
</dbReference>
<evidence type="ECO:0000313" key="3">
    <source>
        <dbReference type="EMBL" id="KAL3684415.1"/>
    </source>
</evidence>
<dbReference type="InterPro" id="IPR000477">
    <property type="entry name" value="RT_dom"/>
</dbReference>
<name>A0ABD3H291_9MARC</name>
<feature type="domain" description="Reverse transcriptase" evidence="2">
    <location>
        <begin position="94"/>
        <end position="374"/>
    </location>
</feature>
<dbReference type="PROSITE" id="PS50878">
    <property type="entry name" value="RT_POL"/>
    <property type="match status" value="1"/>
</dbReference>
<evidence type="ECO:0000256" key="1">
    <source>
        <dbReference type="SAM" id="MobiDB-lite"/>
    </source>
</evidence>
<evidence type="ECO:0000313" key="4">
    <source>
        <dbReference type="Proteomes" id="UP001633002"/>
    </source>
</evidence>
<dbReference type="AlphaFoldDB" id="A0ABD3H291"/>
<proteinExistence type="predicted"/>
<comment type="caution">
    <text evidence="3">The sequence shown here is derived from an EMBL/GenBank/DDBJ whole genome shotgun (WGS) entry which is preliminary data.</text>
</comment>
<gene>
    <name evidence="3" type="ORF">R1sor_002437</name>
</gene>
<accession>A0ABD3H291</accession>
<sequence>MCEAAEAHFRRLLTEEKTEEEHTEDINFILERMEDKLSPEEKEAMEKPLNEGEIKAAVDIMKRGKSPGPDGATVEVFAEIWEVAGALINQVITRGANQVRFPAWFTQGDVVLLPKQGDPKLLGNKRPITLLKTVYKIYTKVLQRRLVPVLQRIVGWNQSAFLADRNIHTSILTCNEAIHTARRSGLDYLLLQLDFQKAFDSVNWNFLIRTLEKLNFGSRFCGYIKAILDTAASSIIVNGRRSNPVKVTRSVRQGCPLSPLLFILVTQALTDAVNTEVRRGTVQGIYLQLANMHYCLGLYADDSHAIFRAMEGGATCMRNLLNRYANATGLKIQWEKSTVSWIGPSKSNKPEWINDLTWRWTEAGEETKLLGFTFDEEIKAEAMVLKCERRIEEICNSPLYQGLSICGRTTVANATLLGAFWYILPLWAGSIETIDKLEKRVFNFVWSGSSRDTRHRIAKNIVIQNRRRRAQASLHVQTVFSFCSTNGTMGVPTRRASNEEDNTKGGRTAVLPRIRSRGCSMVVQRSKNRGVIWEWKRLRSEYKEPALLPENRESVCCYTMVDGVVKRHDDIFIPENNVLLQPIHIVKFRVGQGRILIFRAEEVTEETKEVAELTWKNGDKFFAATNGRLRQMLSRDEQALAGKLSKWSGITEAQQIITPRWRFIWKQQRARKECFLLWSITMNAVPTNGWRFPALPRSDPMRWCKRCDAREVEDTVHTFWTCQKAASTWSRVLNFFVAAQGEGGGWQPSCTHALLTEILPRNLKTCELWWETLRGATSWGIWLARNARNFSNEVWHAIKTDIVIWYRFTLYIKLEWNQLKGLDKHEERETFKKAWAFEIAGIAEDAKGFLQIPRQAPWTRSPSQRSEEEEPP</sequence>
<keyword evidence="4" id="KW-1185">Reference proteome</keyword>
<dbReference type="PANTHER" id="PTHR31635">
    <property type="entry name" value="REVERSE TRANSCRIPTASE DOMAIN-CONTAINING PROTEIN-RELATED"/>
    <property type="match status" value="1"/>
</dbReference>
<dbReference type="Pfam" id="PF00078">
    <property type="entry name" value="RVT_1"/>
    <property type="match status" value="1"/>
</dbReference>
<dbReference type="SUPFAM" id="SSF56672">
    <property type="entry name" value="DNA/RNA polymerases"/>
    <property type="match status" value="1"/>
</dbReference>
<dbReference type="Proteomes" id="UP001633002">
    <property type="component" value="Unassembled WGS sequence"/>
</dbReference>
<evidence type="ECO:0000259" key="2">
    <source>
        <dbReference type="PROSITE" id="PS50878"/>
    </source>
</evidence>
<feature type="region of interest" description="Disordered" evidence="1">
    <location>
        <begin position="853"/>
        <end position="872"/>
    </location>
</feature>
<organism evidence="3 4">
    <name type="scientific">Riccia sorocarpa</name>
    <dbReference type="NCBI Taxonomy" id="122646"/>
    <lineage>
        <taxon>Eukaryota</taxon>
        <taxon>Viridiplantae</taxon>
        <taxon>Streptophyta</taxon>
        <taxon>Embryophyta</taxon>
        <taxon>Marchantiophyta</taxon>
        <taxon>Marchantiopsida</taxon>
        <taxon>Marchantiidae</taxon>
        <taxon>Marchantiales</taxon>
        <taxon>Ricciaceae</taxon>
        <taxon>Riccia</taxon>
    </lineage>
</organism>
<dbReference type="InterPro" id="IPR043502">
    <property type="entry name" value="DNA/RNA_pol_sf"/>
</dbReference>
<dbReference type="PANTHER" id="PTHR31635:SF196">
    <property type="entry name" value="REVERSE TRANSCRIPTASE DOMAIN-CONTAINING PROTEIN-RELATED"/>
    <property type="match status" value="1"/>
</dbReference>